<name>A0A2R6PQ29_ACTCC</name>
<evidence type="ECO:0000256" key="10">
    <source>
        <dbReference type="RuleBase" id="RU000682"/>
    </source>
</evidence>
<feature type="compositionally biased region" description="Low complexity" evidence="11">
    <location>
        <begin position="206"/>
        <end position="220"/>
    </location>
</feature>
<dbReference type="FunFam" id="1.10.10.60:FF:000146">
    <property type="entry name" value="WUSCHEL-related homeobox 4"/>
    <property type="match status" value="1"/>
</dbReference>
<dbReference type="GO" id="GO:0003677">
    <property type="term" value="F:DNA binding"/>
    <property type="evidence" value="ECO:0007669"/>
    <property type="project" value="UniProtKB-UniRule"/>
</dbReference>
<dbReference type="InterPro" id="IPR001356">
    <property type="entry name" value="HD"/>
</dbReference>
<dbReference type="SMART" id="SM00389">
    <property type="entry name" value="HOX"/>
    <property type="match status" value="1"/>
</dbReference>
<evidence type="ECO:0000259" key="12">
    <source>
        <dbReference type="PROSITE" id="PS50071"/>
    </source>
</evidence>
<evidence type="ECO:0000256" key="8">
    <source>
        <dbReference type="ARBA" id="ARBA00024040"/>
    </source>
</evidence>
<keyword evidence="3" id="KW-0805">Transcription regulation</keyword>
<dbReference type="GO" id="GO:0003700">
    <property type="term" value="F:DNA-binding transcription factor activity"/>
    <property type="evidence" value="ECO:0007669"/>
    <property type="project" value="InterPro"/>
</dbReference>
<evidence type="ECO:0000256" key="5">
    <source>
        <dbReference type="ARBA" id="ARBA00023155"/>
    </source>
</evidence>
<evidence type="ECO:0000256" key="6">
    <source>
        <dbReference type="ARBA" id="ARBA00023163"/>
    </source>
</evidence>
<dbReference type="GO" id="GO:0005634">
    <property type="term" value="C:nucleus"/>
    <property type="evidence" value="ECO:0007669"/>
    <property type="project" value="UniProtKB-SubCell"/>
</dbReference>
<dbReference type="InParanoid" id="A0A2R6PQ29"/>
<dbReference type="AlphaFoldDB" id="A0A2R6PQ29"/>
<reference evidence="13 14" key="1">
    <citation type="submission" date="2017-07" db="EMBL/GenBank/DDBJ databases">
        <title>An improved, manually edited Actinidia chinensis var. chinensis (kiwifruit) genome highlights the challenges associated with draft genomes and gene prediction in plants.</title>
        <authorList>
            <person name="Pilkington S."/>
            <person name="Crowhurst R."/>
            <person name="Hilario E."/>
            <person name="Nardozza S."/>
            <person name="Fraser L."/>
            <person name="Peng Y."/>
            <person name="Gunaseelan K."/>
            <person name="Simpson R."/>
            <person name="Tahir J."/>
            <person name="Deroles S."/>
            <person name="Templeton K."/>
            <person name="Luo Z."/>
            <person name="Davy M."/>
            <person name="Cheng C."/>
            <person name="Mcneilage M."/>
            <person name="Scaglione D."/>
            <person name="Liu Y."/>
            <person name="Zhang Q."/>
            <person name="Datson P."/>
            <person name="De Silva N."/>
            <person name="Gardiner S."/>
            <person name="Bassett H."/>
            <person name="Chagne D."/>
            <person name="Mccallum J."/>
            <person name="Dzierzon H."/>
            <person name="Deng C."/>
            <person name="Wang Y.-Y."/>
            <person name="Barron N."/>
            <person name="Manako K."/>
            <person name="Bowen J."/>
            <person name="Foster T."/>
            <person name="Erridge Z."/>
            <person name="Tiffin H."/>
            <person name="Waite C."/>
            <person name="Davies K."/>
            <person name="Grierson E."/>
            <person name="Laing W."/>
            <person name="Kirk R."/>
            <person name="Chen X."/>
            <person name="Wood M."/>
            <person name="Montefiori M."/>
            <person name="Brummell D."/>
            <person name="Schwinn K."/>
            <person name="Catanach A."/>
            <person name="Fullerton C."/>
            <person name="Li D."/>
            <person name="Meiyalaghan S."/>
            <person name="Nieuwenhuizen N."/>
            <person name="Read N."/>
            <person name="Prakash R."/>
            <person name="Hunter D."/>
            <person name="Zhang H."/>
            <person name="Mckenzie M."/>
            <person name="Knabel M."/>
            <person name="Harris A."/>
            <person name="Allan A."/>
            <person name="Chen A."/>
            <person name="Janssen B."/>
            <person name="Plunkett B."/>
            <person name="Dwamena C."/>
            <person name="Voogd C."/>
            <person name="Leif D."/>
            <person name="Lafferty D."/>
            <person name="Souleyre E."/>
            <person name="Varkonyi-Gasic E."/>
            <person name="Gambi F."/>
            <person name="Hanley J."/>
            <person name="Yao J.-L."/>
            <person name="Cheung J."/>
            <person name="David K."/>
            <person name="Warren B."/>
            <person name="Marsh K."/>
            <person name="Snowden K."/>
            <person name="Lin-Wang K."/>
            <person name="Brian L."/>
            <person name="Martinez-Sanchez M."/>
            <person name="Wang M."/>
            <person name="Ileperuma N."/>
            <person name="Macnee N."/>
            <person name="Campin R."/>
            <person name="Mcatee P."/>
            <person name="Drummond R."/>
            <person name="Espley R."/>
            <person name="Ireland H."/>
            <person name="Wu R."/>
            <person name="Atkinson R."/>
            <person name="Karunairetnam S."/>
            <person name="Bulley S."/>
            <person name="Chunkath S."/>
            <person name="Hanley Z."/>
            <person name="Storey R."/>
            <person name="Thrimawithana A."/>
            <person name="Thomson S."/>
            <person name="David C."/>
            <person name="Testolin R."/>
        </authorList>
    </citation>
    <scope>NUCLEOTIDE SEQUENCE [LARGE SCALE GENOMIC DNA]</scope>
    <source>
        <strain evidence="14">cv. Red5</strain>
        <tissue evidence="13">Young leaf</tissue>
    </source>
</reference>
<dbReference type="GO" id="GO:0099402">
    <property type="term" value="P:plant organ development"/>
    <property type="evidence" value="ECO:0007669"/>
    <property type="project" value="InterPro"/>
</dbReference>
<dbReference type="PANTHER" id="PTHR45940">
    <property type="entry name" value="WUSCHEL-RELATED HOMEOBOX 1-RELATED"/>
    <property type="match status" value="1"/>
</dbReference>
<dbReference type="OrthoDB" id="1896656at2759"/>
<proteinExistence type="inferred from homology"/>
<evidence type="ECO:0000256" key="2">
    <source>
        <dbReference type="ARBA" id="ARBA00022473"/>
    </source>
</evidence>
<reference evidence="14" key="2">
    <citation type="journal article" date="2018" name="BMC Genomics">
        <title>A manually annotated Actinidia chinensis var. chinensis (kiwifruit) genome highlights the challenges associated with draft genomes and gene prediction in plants.</title>
        <authorList>
            <person name="Pilkington S.M."/>
            <person name="Crowhurst R."/>
            <person name="Hilario E."/>
            <person name="Nardozza S."/>
            <person name="Fraser L."/>
            <person name="Peng Y."/>
            <person name="Gunaseelan K."/>
            <person name="Simpson R."/>
            <person name="Tahir J."/>
            <person name="Deroles S.C."/>
            <person name="Templeton K."/>
            <person name="Luo Z."/>
            <person name="Davy M."/>
            <person name="Cheng C."/>
            <person name="McNeilage M."/>
            <person name="Scaglione D."/>
            <person name="Liu Y."/>
            <person name="Zhang Q."/>
            <person name="Datson P."/>
            <person name="De Silva N."/>
            <person name="Gardiner S.E."/>
            <person name="Bassett H."/>
            <person name="Chagne D."/>
            <person name="McCallum J."/>
            <person name="Dzierzon H."/>
            <person name="Deng C."/>
            <person name="Wang Y.Y."/>
            <person name="Barron L."/>
            <person name="Manako K."/>
            <person name="Bowen J."/>
            <person name="Foster T.M."/>
            <person name="Erridge Z.A."/>
            <person name="Tiffin H."/>
            <person name="Waite C.N."/>
            <person name="Davies K.M."/>
            <person name="Grierson E.P."/>
            <person name="Laing W.A."/>
            <person name="Kirk R."/>
            <person name="Chen X."/>
            <person name="Wood M."/>
            <person name="Montefiori M."/>
            <person name="Brummell D.A."/>
            <person name="Schwinn K.E."/>
            <person name="Catanach A."/>
            <person name="Fullerton C."/>
            <person name="Li D."/>
            <person name="Meiyalaghan S."/>
            <person name="Nieuwenhuizen N."/>
            <person name="Read N."/>
            <person name="Prakash R."/>
            <person name="Hunter D."/>
            <person name="Zhang H."/>
            <person name="McKenzie M."/>
            <person name="Knabel M."/>
            <person name="Harris A."/>
            <person name="Allan A.C."/>
            <person name="Gleave A."/>
            <person name="Chen A."/>
            <person name="Janssen B.J."/>
            <person name="Plunkett B."/>
            <person name="Ampomah-Dwamena C."/>
            <person name="Voogd C."/>
            <person name="Leif D."/>
            <person name="Lafferty D."/>
            <person name="Souleyre E.J.F."/>
            <person name="Varkonyi-Gasic E."/>
            <person name="Gambi F."/>
            <person name="Hanley J."/>
            <person name="Yao J.L."/>
            <person name="Cheung J."/>
            <person name="David K.M."/>
            <person name="Warren B."/>
            <person name="Marsh K."/>
            <person name="Snowden K.C."/>
            <person name="Lin-Wang K."/>
            <person name="Brian L."/>
            <person name="Martinez-Sanchez M."/>
            <person name="Wang M."/>
            <person name="Ileperuma N."/>
            <person name="Macnee N."/>
            <person name="Campin R."/>
            <person name="McAtee P."/>
            <person name="Drummond R.S.M."/>
            <person name="Espley R.V."/>
            <person name="Ireland H.S."/>
            <person name="Wu R."/>
            <person name="Atkinson R.G."/>
            <person name="Karunairetnam S."/>
            <person name="Bulley S."/>
            <person name="Chunkath S."/>
            <person name="Hanley Z."/>
            <person name="Storey R."/>
            <person name="Thrimawithana A.H."/>
            <person name="Thomson S."/>
            <person name="David C."/>
            <person name="Testolin R."/>
            <person name="Huang H."/>
            <person name="Hellens R.P."/>
            <person name="Schaffer R.J."/>
        </authorList>
    </citation>
    <scope>NUCLEOTIDE SEQUENCE [LARGE SCALE GENOMIC DNA]</scope>
    <source>
        <strain evidence="14">cv. Red5</strain>
    </source>
</reference>
<dbReference type="InterPro" id="IPR009057">
    <property type="entry name" value="Homeodomain-like_sf"/>
</dbReference>
<keyword evidence="7 9" id="KW-0539">Nucleus</keyword>
<protein>
    <submittedName>
        <fullName evidence="13">WUSCHEL-related homeobox like</fullName>
    </submittedName>
</protein>
<evidence type="ECO:0000256" key="9">
    <source>
        <dbReference type="PROSITE-ProRule" id="PRU00108"/>
    </source>
</evidence>
<feature type="region of interest" description="Disordered" evidence="11">
    <location>
        <begin position="1"/>
        <end position="37"/>
    </location>
</feature>
<dbReference type="EMBL" id="NKQK01000023">
    <property type="protein sequence ID" value="PSR95122.1"/>
    <property type="molecule type" value="Genomic_DNA"/>
</dbReference>
<sequence length="248" mass="27951">MQRRKKKSKPTLEMEDESAPDASDTGGGAPASSRWNPTKEQISMLENLYKQGIKTPTAEQIQQITGRLQAFGHIEGKNVFYWFQNHKARQRQKQKQKQESLAFVNRFLSPPPPCPNVVCSPYYIPQSEYGFYPQYPSKVVLQGGVKRRPRPDRIETHRPSSGAGYESARSVPMNTTASKYSKQETLSLFPLEPTGILQAKTTTKRSSPSISTTHSSSSETPRAMDELGSSDYPLFDFFSGNSFSRNRF</sequence>
<dbReference type="Pfam" id="PF00046">
    <property type="entry name" value="Homeodomain"/>
    <property type="match status" value="1"/>
</dbReference>
<feature type="domain" description="Homeobox" evidence="12">
    <location>
        <begin position="28"/>
        <end position="93"/>
    </location>
</feature>
<evidence type="ECO:0000256" key="3">
    <source>
        <dbReference type="ARBA" id="ARBA00023015"/>
    </source>
</evidence>
<dbReference type="FunCoup" id="A0A2R6PQ29">
    <property type="interactions" value="271"/>
</dbReference>
<evidence type="ECO:0000256" key="4">
    <source>
        <dbReference type="ARBA" id="ARBA00023125"/>
    </source>
</evidence>
<evidence type="ECO:0000313" key="14">
    <source>
        <dbReference type="Proteomes" id="UP000241394"/>
    </source>
</evidence>
<dbReference type="OMA" id="PASSRWN"/>
<evidence type="ECO:0000256" key="11">
    <source>
        <dbReference type="SAM" id="MobiDB-lite"/>
    </source>
</evidence>
<comment type="subcellular location">
    <subcellularLocation>
        <location evidence="1 9 10">Nucleus</location>
    </subcellularLocation>
</comment>
<comment type="caution">
    <text evidence="13">The sequence shown here is derived from an EMBL/GenBank/DDBJ whole genome shotgun (WGS) entry which is preliminary data.</text>
</comment>
<dbReference type="STRING" id="1590841.A0A2R6PQ29"/>
<keyword evidence="5 9" id="KW-0371">Homeobox</keyword>
<keyword evidence="6" id="KW-0804">Transcription</keyword>
<evidence type="ECO:0000313" key="13">
    <source>
        <dbReference type="EMBL" id="PSR95122.1"/>
    </source>
</evidence>
<organism evidence="13 14">
    <name type="scientific">Actinidia chinensis var. chinensis</name>
    <name type="common">Chinese soft-hair kiwi</name>
    <dbReference type="NCBI Taxonomy" id="1590841"/>
    <lineage>
        <taxon>Eukaryota</taxon>
        <taxon>Viridiplantae</taxon>
        <taxon>Streptophyta</taxon>
        <taxon>Embryophyta</taxon>
        <taxon>Tracheophyta</taxon>
        <taxon>Spermatophyta</taxon>
        <taxon>Magnoliopsida</taxon>
        <taxon>eudicotyledons</taxon>
        <taxon>Gunneridae</taxon>
        <taxon>Pentapetalae</taxon>
        <taxon>asterids</taxon>
        <taxon>Ericales</taxon>
        <taxon>Actinidiaceae</taxon>
        <taxon>Actinidia</taxon>
    </lineage>
</organism>
<keyword evidence="4 9" id="KW-0238">DNA-binding</keyword>
<dbReference type="InterPro" id="IPR044555">
    <property type="entry name" value="WUSCHEL-like"/>
</dbReference>
<comment type="similarity">
    <text evidence="8">Belongs to the WUS homeobox family.</text>
</comment>
<dbReference type="SUPFAM" id="SSF46689">
    <property type="entry name" value="Homeodomain-like"/>
    <property type="match status" value="1"/>
</dbReference>
<feature type="region of interest" description="Disordered" evidence="11">
    <location>
        <begin position="144"/>
        <end position="179"/>
    </location>
</feature>
<dbReference type="PROSITE" id="PS50071">
    <property type="entry name" value="HOMEOBOX_2"/>
    <property type="match status" value="1"/>
</dbReference>
<accession>A0A2R6PQ29</accession>
<dbReference type="Gramene" id="PSR95122">
    <property type="protein sequence ID" value="PSR95122"/>
    <property type="gene ID" value="CEY00_Acc25877"/>
</dbReference>
<evidence type="ECO:0000256" key="1">
    <source>
        <dbReference type="ARBA" id="ARBA00004123"/>
    </source>
</evidence>
<feature type="region of interest" description="Disordered" evidence="11">
    <location>
        <begin position="198"/>
        <end position="227"/>
    </location>
</feature>
<keyword evidence="14" id="KW-1185">Reference proteome</keyword>
<dbReference type="Proteomes" id="UP000241394">
    <property type="component" value="Chromosome LG23"/>
</dbReference>
<evidence type="ECO:0000256" key="7">
    <source>
        <dbReference type="ARBA" id="ARBA00023242"/>
    </source>
</evidence>
<dbReference type="CDD" id="cd00086">
    <property type="entry name" value="homeodomain"/>
    <property type="match status" value="1"/>
</dbReference>
<feature type="DNA-binding region" description="Homeobox" evidence="9">
    <location>
        <begin position="30"/>
        <end position="94"/>
    </location>
</feature>
<keyword evidence="2" id="KW-0217">Developmental protein</keyword>
<gene>
    <name evidence="13" type="ORF">CEY00_Acc25877</name>
</gene>
<dbReference type="Gene3D" id="1.10.10.60">
    <property type="entry name" value="Homeodomain-like"/>
    <property type="match status" value="1"/>
</dbReference>
<dbReference type="PANTHER" id="PTHR45940:SF6">
    <property type="entry name" value="WUSCHEL-RELATED HOMEOBOX 2"/>
    <property type="match status" value="1"/>
</dbReference>